<comment type="caution">
    <text evidence="3">The sequence shown here is derived from an EMBL/GenBank/DDBJ whole genome shotgun (WGS) entry which is preliminary data.</text>
</comment>
<keyword evidence="4" id="KW-1185">Reference proteome</keyword>
<sequence length="227" mass="23684">MVVAIVLAAGYMLVCDAHALLRRVPASPPPSPLADGRDEMSTVQAASAIMAAPSSKKPWTAAEIEDIRNDCVANDVPYDLASFASLSEAELVTYFESGGDVLPIGVSKPRPFAKLLADGHEARAAFLRWVVEVTAHVAEPDASLTANESDVTAVDAASDADIATAGMAAVRAVASVLRAVHEQQTAEAEAKREAAEAARSRGGNGLGSLFQRALPRARRGGANALRR</sequence>
<feature type="compositionally biased region" description="Basic and acidic residues" evidence="1">
    <location>
        <begin position="188"/>
        <end position="199"/>
    </location>
</feature>
<accession>A0A0M0J5L3</accession>
<gene>
    <name evidence="3" type="ORF">Ctob_002820</name>
</gene>
<name>A0A0M0J5L3_9EUKA</name>
<evidence type="ECO:0000313" key="4">
    <source>
        <dbReference type="Proteomes" id="UP000037460"/>
    </source>
</evidence>
<evidence type="ECO:0000256" key="2">
    <source>
        <dbReference type="SAM" id="SignalP"/>
    </source>
</evidence>
<feature type="signal peptide" evidence="2">
    <location>
        <begin position="1"/>
        <end position="19"/>
    </location>
</feature>
<organism evidence="3 4">
    <name type="scientific">Chrysochromulina tobinii</name>
    <dbReference type="NCBI Taxonomy" id="1460289"/>
    <lineage>
        <taxon>Eukaryota</taxon>
        <taxon>Haptista</taxon>
        <taxon>Haptophyta</taxon>
        <taxon>Prymnesiophyceae</taxon>
        <taxon>Prymnesiales</taxon>
        <taxon>Chrysochromulinaceae</taxon>
        <taxon>Chrysochromulina</taxon>
    </lineage>
</organism>
<feature type="chain" id="PRO_5005601520" evidence="2">
    <location>
        <begin position="20"/>
        <end position="227"/>
    </location>
</feature>
<proteinExistence type="predicted"/>
<dbReference type="EMBL" id="JWZX01003335">
    <property type="protein sequence ID" value="KOO21775.1"/>
    <property type="molecule type" value="Genomic_DNA"/>
</dbReference>
<protein>
    <submittedName>
        <fullName evidence="3">Uncharacterized protein</fullName>
    </submittedName>
</protein>
<evidence type="ECO:0000313" key="3">
    <source>
        <dbReference type="EMBL" id="KOO21775.1"/>
    </source>
</evidence>
<feature type="region of interest" description="Disordered" evidence="1">
    <location>
        <begin position="187"/>
        <end position="210"/>
    </location>
</feature>
<keyword evidence="2" id="KW-0732">Signal</keyword>
<dbReference type="AlphaFoldDB" id="A0A0M0J5L3"/>
<evidence type="ECO:0000256" key="1">
    <source>
        <dbReference type="SAM" id="MobiDB-lite"/>
    </source>
</evidence>
<dbReference type="Proteomes" id="UP000037460">
    <property type="component" value="Unassembled WGS sequence"/>
</dbReference>
<reference evidence="4" key="1">
    <citation type="journal article" date="2015" name="PLoS Genet.">
        <title>Genome Sequence and Transcriptome Analyses of Chrysochromulina tobin: Metabolic Tools for Enhanced Algal Fitness in the Prominent Order Prymnesiales (Haptophyceae).</title>
        <authorList>
            <person name="Hovde B.T."/>
            <person name="Deodato C.R."/>
            <person name="Hunsperger H.M."/>
            <person name="Ryken S.A."/>
            <person name="Yost W."/>
            <person name="Jha R.K."/>
            <person name="Patterson J."/>
            <person name="Monnat R.J. Jr."/>
            <person name="Barlow S.B."/>
            <person name="Starkenburg S.R."/>
            <person name="Cattolico R.A."/>
        </authorList>
    </citation>
    <scope>NUCLEOTIDE SEQUENCE</scope>
    <source>
        <strain evidence="4">CCMP291</strain>
    </source>
</reference>